<dbReference type="InterPro" id="IPR032854">
    <property type="entry name" value="ALKBH3"/>
</dbReference>
<dbReference type="GO" id="GO:0008270">
    <property type="term" value="F:zinc ion binding"/>
    <property type="evidence" value="ECO:0007669"/>
    <property type="project" value="UniProtKB-KW"/>
</dbReference>
<evidence type="ECO:0000256" key="3">
    <source>
        <dbReference type="ARBA" id="ARBA00022833"/>
    </source>
</evidence>
<dbReference type="InterPro" id="IPR037151">
    <property type="entry name" value="AlkB-like_sf"/>
</dbReference>
<keyword evidence="3" id="KW-0862">Zinc</keyword>
<dbReference type="PROSITE" id="PS51999">
    <property type="entry name" value="ZF_GRF"/>
    <property type="match status" value="1"/>
</dbReference>
<evidence type="ECO:0000313" key="8">
    <source>
        <dbReference type="Proteomes" id="UP000799428"/>
    </source>
</evidence>
<protein>
    <recommendedName>
        <fullName evidence="6">GRF-type domain-containing protein</fullName>
    </recommendedName>
</protein>
<gene>
    <name evidence="7" type="ORF">K504DRAFT_463808</name>
</gene>
<keyword evidence="2 4" id="KW-0863">Zinc-finger</keyword>
<dbReference type="InterPro" id="IPR027450">
    <property type="entry name" value="AlkB-like"/>
</dbReference>
<dbReference type="OrthoDB" id="545910at2759"/>
<evidence type="ECO:0000256" key="2">
    <source>
        <dbReference type="ARBA" id="ARBA00022771"/>
    </source>
</evidence>
<feature type="domain" description="GRF-type" evidence="6">
    <location>
        <begin position="157"/>
        <end position="202"/>
    </location>
</feature>
<feature type="region of interest" description="Disordered" evidence="5">
    <location>
        <begin position="1"/>
        <end position="43"/>
    </location>
</feature>
<dbReference type="Pfam" id="PF13532">
    <property type="entry name" value="2OG-FeII_Oxy_2"/>
    <property type="match status" value="1"/>
</dbReference>
<dbReference type="Proteomes" id="UP000799428">
    <property type="component" value="Unassembled WGS sequence"/>
</dbReference>
<evidence type="ECO:0000256" key="4">
    <source>
        <dbReference type="PROSITE-ProRule" id="PRU01343"/>
    </source>
</evidence>
<feature type="compositionally biased region" description="Basic residues" evidence="5">
    <location>
        <begin position="1"/>
        <end position="19"/>
    </location>
</feature>
<evidence type="ECO:0000256" key="1">
    <source>
        <dbReference type="ARBA" id="ARBA00022723"/>
    </source>
</evidence>
<reference evidence="7" key="1">
    <citation type="journal article" date="2020" name="Stud. Mycol.">
        <title>101 Dothideomycetes genomes: a test case for predicting lifestyles and emergence of pathogens.</title>
        <authorList>
            <person name="Haridas S."/>
            <person name="Albert R."/>
            <person name="Binder M."/>
            <person name="Bloem J."/>
            <person name="Labutti K."/>
            <person name="Salamov A."/>
            <person name="Andreopoulos B."/>
            <person name="Baker S."/>
            <person name="Barry K."/>
            <person name="Bills G."/>
            <person name="Bluhm B."/>
            <person name="Cannon C."/>
            <person name="Castanera R."/>
            <person name="Culley D."/>
            <person name="Daum C."/>
            <person name="Ezra D."/>
            <person name="Gonzalez J."/>
            <person name="Henrissat B."/>
            <person name="Kuo A."/>
            <person name="Liang C."/>
            <person name="Lipzen A."/>
            <person name="Lutzoni F."/>
            <person name="Magnuson J."/>
            <person name="Mondo S."/>
            <person name="Nolan M."/>
            <person name="Ohm R."/>
            <person name="Pangilinan J."/>
            <person name="Park H.-J."/>
            <person name="Ramirez L."/>
            <person name="Alfaro M."/>
            <person name="Sun H."/>
            <person name="Tritt A."/>
            <person name="Yoshinaga Y."/>
            <person name="Zwiers L.-H."/>
            <person name="Turgeon B."/>
            <person name="Goodwin S."/>
            <person name="Spatafora J."/>
            <person name="Crous P."/>
            <person name="Grigoriev I."/>
        </authorList>
    </citation>
    <scope>NUCLEOTIDE SEQUENCE</scope>
    <source>
        <strain evidence="7">CBS 279.74</strain>
    </source>
</reference>
<organism evidence="7 8">
    <name type="scientific">Pleomassaria siparia CBS 279.74</name>
    <dbReference type="NCBI Taxonomy" id="1314801"/>
    <lineage>
        <taxon>Eukaryota</taxon>
        <taxon>Fungi</taxon>
        <taxon>Dikarya</taxon>
        <taxon>Ascomycota</taxon>
        <taxon>Pezizomycotina</taxon>
        <taxon>Dothideomycetes</taxon>
        <taxon>Pleosporomycetidae</taxon>
        <taxon>Pleosporales</taxon>
        <taxon>Pleomassariaceae</taxon>
        <taxon>Pleomassaria</taxon>
    </lineage>
</organism>
<dbReference type="InterPro" id="IPR010666">
    <property type="entry name" value="Znf_GRF"/>
</dbReference>
<dbReference type="SUPFAM" id="SSF51197">
    <property type="entry name" value="Clavaminate synthase-like"/>
    <property type="match status" value="1"/>
</dbReference>
<dbReference type="GO" id="GO:0006307">
    <property type="term" value="P:DNA alkylation repair"/>
    <property type="evidence" value="ECO:0007669"/>
    <property type="project" value="InterPro"/>
</dbReference>
<feature type="region of interest" description="Disordered" evidence="5">
    <location>
        <begin position="209"/>
        <end position="228"/>
    </location>
</feature>
<sequence length="246" mass="27422">MDAFVFRKRRRTSHSRHVQMSKQSSPKLAHDVPTLGDGDGDGDGDDTDLKLAYLGPRAIIGSLSLGVTREFRIRKIVAEDAEHGKADDSLADAQGQISIFLPHNSLLVMHADMQEEWKHSIAPAQTVVPHPLAKNKRINITYRFYKSNLHPRHTPKCKCGVPMALRCVMKKKESRGKYIWMCHVNHVPGEKGCSLMSWAEFDDDGEPPWAAKLKEAGRGRGGRTDETDCSDLCDEVTRVPEGRGLA</sequence>
<evidence type="ECO:0000256" key="5">
    <source>
        <dbReference type="SAM" id="MobiDB-lite"/>
    </source>
</evidence>
<dbReference type="PANTHER" id="PTHR31212">
    <property type="entry name" value="ALPHA-KETOGLUTARATE-DEPENDENT DIOXYGENASE ALKB HOMOLOG 3"/>
    <property type="match status" value="1"/>
</dbReference>
<proteinExistence type="predicted"/>
<dbReference type="PANTHER" id="PTHR31212:SF4">
    <property type="entry name" value="ALPHA-KETOGLUTARATE-DEPENDENT DIOXYGENASE ALKB HOMOLOG 3"/>
    <property type="match status" value="1"/>
</dbReference>
<accession>A0A6G1JSC7</accession>
<keyword evidence="1" id="KW-0479">Metal-binding</keyword>
<dbReference type="AlphaFoldDB" id="A0A6G1JSC7"/>
<dbReference type="Gene3D" id="2.60.120.590">
    <property type="entry name" value="Alpha-ketoglutarate-dependent dioxygenase AlkB-like"/>
    <property type="match status" value="1"/>
</dbReference>
<name>A0A6G1JSC7_9PLEO</name>
<evidence type="ECO:0000259" key="6">
    <source>
        <dbReference type="PROSITE" id="PS51999"/>
    </source>
</evidence>
<dbReference type="EMBL" id="MU005789">
    <property type="protein sequence ID" value="KAF2703182.1"/>
    <property type="molecule type" value="Genomic_DNA"/>
</dbReference>
<dbReference type="GO" id="GO:0051213">
    <property type="term" value="F:dioxygenase activity"/>
    <property type="evidence" value="ECO:0007669"/>
    <property type="project" value="InterPro"/>
</dbReference>
<feature type="compositionally biased region" description="Basic and acidic residues" evidence="5">
    <location>
        <begin position="212"/>
        <end position="226"/>
    </location>
</feature>
<keyword evidence="8" id="KW-1185">Reference proteome</keyword>
<evidence type="ECO:0000313" key="7">
    <source>
        <dbReference type="EMBL" id="KAF2703182.1"/>
    </source>
</evidence>